<evidence type="ECO:0000256" key="1">
    <source>
        <dbReference type="ARBA" id="ARBA00022737"/>
    </source>
</evidence>
<organism evidence="5">
    <name type="scientific">Eucalyptus grandis</name>
    <name type="common">Flooded gum</name>
    <dbReference type="NCBI Taxonomy" id="71139"/>
    <lineage>
        <taxon>Eukaryota</taxon>
        <taxon>Viridiplantae</taxon>
        <taxon>Streptophyta</taxon>
        <taxon>Embryophyta</taxon>
        <taxon>Tracheophyta</taxon>
        <taxon>Spermatophyta</taxon>
        <taxon>Magnoliopsida</taxon>
        <taxon>eudicotyledons</taxon>
        <taxon>Gunneridae</taxon>
        <taxon>Pentapetalae</taxon>
        <taxon>rosids</taxon>
        <taxon>malvids</taxon>
        <taxon>Myrtales</taxon>
        <taxon>Myrtaceae</taxon>
        <taxon>Myrtoideae</taxon>
        <taxon>Eucalypteae</taxon>
        <taxon>Eucalyptus</taxon>
    </lineage>
</organism>
<evidence type="ECO:0000259" key="4">
    <source>
        <dbReference type="Pfam" id="PF25019"/>
    </source>
</evidence>
<dbReference type="InParanoid" id="A0A059C6D9"/>
<evidence type="ECO:0000259" key="3">
    <source>
        <dbReference type="Pfam" id="PF23559"/>
    </source>
</evidence>
<dbReference type="Gene3D" id="3.80.10.10">
    <property type="entry name" value="Ribonuclease Inhibitor"/>
    <property type="match status" value="1"/>
</dbReference>
<dbReference type="InterPro" id="IPR056789">
    <property type="entry name" value="LRR_R13L1-DRL21"/>
</dbReference>
<proteinExistence type="predicted"/>
<dbReference type="PANTHER" id="PTHR23155:SF1211">
    <property type="entry name" value="OS09G0313500 PROTEIN"/>
    <property type="match status" value="1"/>
</dbReference>
<dbReference type="Gene3D" id="1.10.10.10">
    <property type="entry name" value="Winged helix-like DNA-binding domain superfamily/Winged helix DNA-binding domain"/>
    <property type="match status" value="1"/>
</dbReference>
<dbReference type="PANTHER" id="PTHR23155">
    <property type="entry name" value="DISEASE RESISTANCE PROTEIN RP"/>
    <property type="match status" value="1"/>
</dbReference>
<dbReference type="STRING" id="71139.A0A059C6D9"/>
<keyword evidence="1" id="KW-0677">Repeat</keyword>
<dbReference type="InterPro" id="IPR058922">
    <property type="entry name" value="WHD_DRP"/>
</dbReference>
<dbReference type="EMBL" id="KK198757">
    <property type="protein sequence ID" value="KCW74018.1"/>
    <property type="molecule type" value="Genomic_DNA"/>
</dbReference>
<dbReference type="FunFam" id="1.10.10.10:FF:000322">
    <property type="entry name" value="Probable disease resistance protein At1g63360"/>
    <property type="match status" value="1"/>
</dbReference>
<dbReference type="Pfam" id="PF25019">
    <property type="entry name" value="LRR_R13L1-DRL21"/>
    <property type="match status" value="1"/>
</dbReference>
<sequence>MACKEEEKSRYPEKLTIGRQIVKKILVEFLCLYEQLEKTEAESYNFEREIPELYAESDYYHIHSYLKLSYCHLLSHLKQCIALCSLFPKDWVIDKLMLTSLWMAEGFFQPIDNIGWDMEDIAHYYLMDLVRRDFFQDCTKDELGNAMSCKMHGFVNELACAVARAECSRDIDSAWSLNDERTQHVSWDSMLDLSQKLPTTLLGAKRPRTFIKLDQTKCLSCETLMVGKTFFELTSNFKLLRALDWHDCGVEKLPSSIYFLLAGDDSCPKNGGGLGELNRLSSWRGSLRIEFKGEIGDAVAQANAANLKEKNSLVLLVLVFGIKESDEVLLKELQPSTNLRGLEIRGYGGTRIPSWMSRMPELVELRLCHCAACKSLPPLGELTNLKRLKIDGLPIVKCTKSDHHALS</sequence>
<dbReference type="GO" id="GO:0006952">
    <property type="term" value="P:defense response"/>
    <property type="evidence" value="ECO:0007669"/>
    <property type="project" value="UniProtKB-KW"/>
</dbReference>
<accession>A0A059C6D9</accession>
<evidence type="ECO:0008006" key="6">
    <source>
        <dbReference type="Google" id="ProtNLM"/>
    </source>
</evidence>
<dbReference type="InterPro" id="IPR036388">
    <property type="entry name" value="WH-like_DNA-bd_sf"/>
</dbReference>
<dbReference type="AlphaFoldDB" id="A0A059C6D9"/>
<feature type="domain" description="R13L1/DRL21-like LRR repeat region" evidence="4">
    <location>
        <begin position="274"/>
        <end position="392"/>
    </location>
</feature>
<name>A0A059C6D9_EUCGR</name>
<feature type="domain" description="Disease resistance protein winged helix" evidence="3">
    <location>
        <begin position="86"/>
        <end position="159"/>
    </location>
</feature>
<keyword evidence="2" id="KW-0611">Plant defense</keyword>
<dbReference type="SUPFAM" id="SSF52058">
    <property type="entry name" value="L domain-like"/>
    <property type="match status" value="1"/>
</dbReference>
<protein>
    <recommendedName>
        <fullName evidence="6">NB-ARC domain-containing protein</fullName>
    </recommendedName>
</protein>
<dbReference type="Gramene" id="KCW74018">
    <property type="protein sequence ID" value="KCW74018"/>
    <property type="gene ID" value="EUGRSUZ_E02644"/>
</dbReference>
<evidence type="ECO:0000313" key="5">
    <source>
        <dbReference type="EMBL" id="KCW74018.1"/>
    </source>
</evidence>
<evidence type="ECO:0000256" key="2">
    <source>
        <dbReference type="ARBA" id="ARBA00022821"/>
    </source>
</evidence>
<reference evidence="5" key="1">
    <citation type="submission" date="2013-07" db="EMBL/GenBank/DDBJ databases">
        <title>The genome of Eucalyptus grandis.</title>
        <authorList>
            <person name="Schmutz J."/>
            <person name="Hayes R."/>
            <person name="Myburg A."/>
            <person name="Tuskan G."/>
            <person name="Grattapaglia D."/>
            <person name="Rokhsar D.S."/>
        </authorList>
    </citation>
    <scope>NUCLEOTIDE SEQUENCE</scope>
    <source>
        <tissue evidence="5">Leaf extractions</tissue>
    </source>
</reference>
<dbReference type="InterPro" id="IPR044974">
    <property type="entry name" value="Disease_R_plants"/>
</dbReference>
<dbReference type="Pfam" id="PF23559">
    <property type="entry name" value="WHD_DRP"/>
    <property type="match status" value="1"/>
</dbReference>
<dbReference type="InterPro" id="IPR032675">
    <property type="entry name" value="LRR_dom_sf"/>
</dbReference>
<gene>
    <name evidence="5" type="ORF">EUGRSUZ_E02644</name>
</gene>